<dbReference type="Gene3D" id="1.10.3520.10">
    <property type="entry name" value="Glycolipid transfer protein"/>
    <property type="match status" value="1"/>
</dbReference>
<dbReference type="SUPFAM" id="SSF110004">
    <property type="entry name" value="Glycolipid transfer protein, GLTP"/>
    <property type="match status" value="1"/>
</dbReference>
<dbReference type="GO" id="GO:1902387">
    <property type="term" value="F:ceramide 1-phosphate binding"/>
    <property type="evidence" value="ECO:0007669"/>
    <property type="project" value="TreeGrafter"/>
</dbReference>
<sequence length="206" mass="23742">MVAVFNLENLLSHLRQAAENLDDINFYHFSEAMLEYSNSFSFLGMALSMAFSDITTKAQTIQENFKNSPFTGLQSMILDEVARGVEKVHTDKAASTARTILRLLWFFDFLKELITNLMTQPSWNLSKACTVAYDTALGPHHPWPVRFAAKLGIKTVPSKQEYMNRLLGNIPYDKQIEVFRMMIELSQPLREVLWKFYHDNKLTNLP</sequence>
<reference evidence="2 3" key="1">
    <citation type="submission" date="2016-11" db="EMBL/GenBank/DDBJ databases">
        <title>The macronuclear genome of Stentor coeruleus: a giant cell with tiny introns.</title>
        <authorList>
            <person name="Slabodnick M."/>
            <person name="Ruby J.G."/>
            <person name="Reiff S.B."/>
            <person name="Swart E.C."/>
            <person name="Gosai S."/>
            <person name="Prabakaran S."/>
            <person name="Witkowska E."/>
            <person name="Larue G.E."/>
            <person name="Fisher S."/>
            <person name="Freeman R.M."/>
            <person name="Gunawardena J."/>
            <person name="Chu W."/>
            <person name="Stover N.A."/>
            <person name="Gregory B.D."/>
            <person name="Nowacki M."/>
            <person name="Derisi J."/>
            <person name="Roy S.W."/>
            <person name="Marshall W.F."/>
            <person name="Sood P."/>
        </authorList>
    </citation>
    <scope>NUCLEOTIDE SEQUENCE [LARGE SCALE GENOMIC DNA]</scope>
    <source>
        <strain evidence="2">WM001</strain>
    </source>
</reference>
<protein>
    <recommendedName>
        <fullName evidence="1">Glycolipid transfer protein domain-containing protein</fullName>
    </recommendedName>
</protein>
<dbReference type="InterPro" id="IPR014830">
    <property type="entry name" value="Glycolipid_transfer_prot_dom"/>
</dbReference>
<proteinExistence type="predicted"/>
<dbReference type="PANTHER" id="PTHR10219">
    <property type="entry name" value="GLYCOLIPID TRANSFER PROTEIN-RELATED"/>
    <property type="match status" value="1"/>
</dbReference>
<evidence type="ECO:0000259" key="1">
    <source>
        <dbReference type="Pfam" id="PF08718"/>
    </source>
</evidence>
<dbReference type="OrthoDB" id="116883at2759"/>
<dbReference type="GO" id="GO:0005829">
    <property type="term" value="C:cytosol"/>
    <property type="evidence" value="ECO:0007669"/>
    <property type="project" value="TreeGrafter"/>
</dbReference>
<evidence type="ECO:0000313" key="3">
    <source>
        <dbReference type="Proteomes" id="UP000187209"/>
    </source>
</evidence>
<dbReference type="InterPro" id="IPR036497">
    <property type="entry name" value="GLTP_sf"/>
</dbReference>
<dbReference type="Pfam" id="PF08718">
    <property type="entry name" value="GLTP"/>
    <property type="match status" value="1"/>
</dbReference>
<dbReference type="Proteomes" id="UP000187209">
    <property type="component" value="Unassembled WGS sequence"/>
</dbReference>
<feature type="domain" description="Glycolipid transfer protein" evidence="1">
    <location>
        <begin position="25"/>
        <end position="166"/>
    </location>
</feature>
<dbReference type="GO" id="GO:1902388">
    <property type="term" value="F:ceramide 1-phosphate transfer activity"/>
    <property type="evidence" value="ECO:0007669"/>
    <property type="project" value="TreeGrafter"/>
</dbReference>
<dbReference type="AlphaFoldDB" id="A0A1R2AXY4"/>
<keyword evidence="3" id="KW-1185">Reference proteome</keyword>
<evidence type="ECO:0000313" key="2">
    <source>
        <dbReference type="EMBL" id="OMJ69357.1"/>
    </source>
</evidence>
<accession>A0A1R2AXY4</accession>
<dbReference type="GO" id="GO:0016020">
    <property type="term" value="C:membrane"/>
    <property type="evidence" value="ECO:0007669"/>
    <property type="project" value="TreeGrafter"/>
</dbReference>
<comment type="caution">
    <text evidence="2">The sequence shown here is derived from an EMBL/GenBank/DDBJ whole genome shotgun (WGS) entry which is preliminary data.</text>
</comment>
<dbReference type="EMBL" id="MPUH01001208">
    <property type="protein sequence ID" value="OMJ69357.1"/>
    <property type="molecule type" value="Genomic_DNA"/>
</dbReference>
<organism evidence="2 3">
    <name type="scientific">Stentor coeruleus</name>
    <dbReference type="NCBI Taxonomy" id="5963"/>
    <lineage>
        <taxon>Eukaryota</taxon>
        <taxon>Sar</taxon>
        <taxon>Alveolata</taxon>
        <taxon>Ciliophora</taxon>
        <taxon>Postciliodesmatophora</taxon>
        <taxon>Heterotrichea</taxon>
        <taxon>Heterotrichida</taxon>
        <taxon>Stentoridae</taxon>
        <taxon>Stentor</taxon>
    </lineage>
</organism>
<dbReference type="PANTHER" id="PTHR10219:SF43">
    <property type="entry name" value="GLYCOLIPID TRANSFER PROTEIN DOMAIN-CONTAINING PROTEIN"/>
    <property type="match status" value="1"/>
</dbReference>
<gene>
    <name evidence="2" type="ORF">SteCoe_32944</name>
</gene>
<name>A0A1R2AXY4_9CILI</name>